<dbReference type="Proteomes" id="UP000316801">
    <property type="component" value="Unassembled WGS sequence"/>
</dbReference>
<dbReference type="RefSeq" id="WP_143127703.1">
    <property type="nucleotide sequence ID" value="NZ_VJMG01000083.1"/>
</dbReference>
<dbReference type="SUPFAM" id="SSF55729">
    <property type="entry name" value="Acyl-CoA N-acyltransferases (Nat)"/>
    <property type="match status" value="1"/>
</dbReference>
<keyword evidence="3" id="KW-1185">Reference proteome</keyword>
<gene>
    <name evidence="2" type="ORF">FNA46_23640</name>
</gene>
<keyword evidence="2" id="KW-0808">Transferase</keyword>
<dbReference type="Gene3D" id="3.40.630.30">
    <property type="match status" value="1"/>
</dbReference>
<evidence type="ECO:0000259" key="1">
    <source>
        <dbReference type="PROSITE" id="PS51186"/>
    </source>
</evidence>
<organism evidence="2 3">
    <name type="scientific">Rhizobium straminoryzae</name>
    <dbReference type="NCBI Taxonomy" id="1387186"/>
    <lineage>
        <taxon>Bacteria</taxon>
        <taxon>Pseudomonadati</taxon>
        <taxon>Pseudomonadota</taxon>
        <taxon>Alphaproteobacteria</taxon>
        <taxon>Hyphomicrobiales</taxon>
        <taxon>Rhizobiaceae</taxon>
        <taxon>Rhizobium/Agrobacterium group</taxon>
        <taxon>Rhizobium</taxon>
    </lineage>
</organism>
<evidence type="ECO:0000313" key="3">
    <source>
        <dbReference type="Proteomes" id="UP000316801"/>
    </source>
</evidence>
<comment type="caution">
    <text evidence="2">The sequence shown here is derived from an EMBL/GenBank/DDBJ whole genome shotgun (WGS) entry which is preliminary data.</text>
</comment>
<dbReference type="GO" id="GO:0016747">
    <property type="term" value="F:acyltransferase activity, transferring groups other than amino-acyl groups"/>
    <property type="evidence" value="ECO:0007669"/>
    <property type="project" value="InterPro"/>
</dbReference>
<dbReference type="InterPro" id="IPR000182">
    <property type="entry name" value="GNAT_dom"/>
</dbReference>
<dbReference type="PANTHER" id="PTHR43610:SF1">
    <property type="entry name" value="N-ACETYLTRANSFERASE DOMAIN-CONTAINING PROTEIN"/>
    <property type="match status" value="1"/>
</dbReference>
<dbReference type="PROSITE" id="PS51186">
    <property type="entry name" value="GNAT"/>
    <property type="match status" value="1"/>
</dbReference>
<sequence>MFRPSFDPQPSLDGPSISIRPLGRDDWDGLFAAAGHPAVWAGHPASDRYTREKFEPYFGLLLDSGGTVAVIDRARDTIIGCSRYYPAPDREDSLSIGYTFINHEYWGGRTNFELKRLMLDHAFETYDEVWFHIAPTNIRSQKAVAKLGAENMYETVLNLSGVPAPGFCFRLGKNAWLLRRKMLEAAA</sequence>
<accession>A0A549SRM4</accession>
<dbReference type="PANTHER" id="PTHR43610">
    <property type="entry name" value="BLL6696 PROTEIN"/>
    <property type="match status" value="1"/>
</dbReference>
<dbReference type="InterPro" id="IPR016181">
    <property type="entry name" value="Acyl_CoA_acyltransferase"/>
</dbReference>
<protein>
    <submittedName>
        <fullName evidence="2">GNAT family N-acetyltransferase</fullName>
    </submittedName>
</protein>
<name>A0A549SRM4_9HYPH</name>
<dbReference type="EMBL" id="VJMG01000083">
    <property type="protein sequence ID" value="TRL32282.1"/>
    <property type="molecule type" value="Genomic_DNA"/>
</dbReference>
<reference evidence="2 3" key="1">
    <citation type="submission" date="2019-07" db="EMBL/GenBank/DDBJ databases">
        <title>Ln-dependent methylotrophs.</title>
        <authorList>
            <person name="Tani A."/>
        </authorList>
    </citation>
    <scope>NUCLEOTIDE SEQUENCE [LARGE SCALE GENOMIC DNA]</scope>
    <source>
        <strain evidence="2 3">SM12</strain>
    </source>
</reference>
<evidence type="ECO:0000313" key="2">
    <source>
        <dbReference type="EMBL" id="TRL32282.1"/>
    </source>
</evidence>
<proteinExistence type="predicted"/>
<feature type="domain" description="N-acetyltransferase" evidence="1">
    <location>
        <begin position="17"/>
        <end position="183"/>
    </location>
</feature>
<dbReference type="AlphaFoldDB" id="A0A549SRM4"/>
<dbReference type="Pfam" id="PF13302">
    <property type="entry name" value="Acetyltransf_3"/>
    <property type="match status" value="1"/>
</dbReference>